<dbReference type="InterPro" id="IPR029058">
    <property type="entry name" value="AB_hydrolase_fold"/>
</dbReference>
<dbReference type="Proteomes" id="UP000199306">
    <property type="component" value="Unassembled WGS sequence"/>
</dbReference>
<evidence type="ECO:0000259" key="3">
    <source>
        <dbReference type="Pfam" id="PF02230"/>
    </source>
</evidence>
<dbReference type="PANTHER" id="PTHR43037:SF1">
    <property type="entry name" value="BLL1128 PROTEIN"/>
    <property type="match status" value="1"/>
</dbReference>
<feature type="signal peptide" evidence="2">
    <location>
        <begin position="1"/>
        <end position="20"/>
    </location>
</feature>
<dbReference type="STRING" id="1079859.SAMN04515674_103376"/>
<keyword evidence="5" id="KW-1185">Reference proteome</keyword>
<dbReference type="PANTHER" id="PTHR43037">
    <property type="entry name" value="UNNAMED PRODUCT-RELATED"/>
    <property type="match status" value="1"/>
</dbReference>
<dbReference type="RefSeq" id="WP_092014698.1">
    <property type="nucleotide sequence ID" value="NZ_FOXH01000003.1"/>
</dbReference>
<dbReference type="OrthoDB" id="9764953at2"/>
<reference evidence="4 5" key="1">
    <citation type="submission" date="2016-10" db="EMBL/GenBank/DDBJ databases">
        <authorList>
            <person name="de Groot N.N."/>
        </authorList>
    </citation>
    <scope>NUCLEOTIDE SEQUENCE [LARGE SCALE GENOMIC DNA]</scope>
    <source>
        <strain evidence="5">E92,LMG 26720,CCM 7988</strain>
    </source>
</reference>
<organism evidence="4 5">
    <name type="scientific">Pseudarcicella hirudinis</name>
    <dbReference type="NCBI Taxonomy" id="1079859"/>
    <lineage>
        <taxon>Bacteria</taxon>
        <taxon>Pseudomonadati</taxon>
        <taxon>Bacteroidota</taxon>
        <taxon>Cytophagia</taxon>
        <taxon>Cytophagales</taxon>
        <taxon>Flectobacillaceae</taxon>
        <taxon>Pseudarcicella</taxon>
    </lineage>
</organism>
<keyword evidence="1 2" id="KW-0732">Signal</keyword>
<evidence type="ECO:0000313" key="5">
    <source>
        <dbReference type="Proteomes" id="UP000199306"/>
    </source>
</evidence>
<dbReference type="Gene3D" id="3.40.50.1820">
    <property type="entry name" value="alpha/beta hydrolase"/>
    <property type="match status" value="1"/>
</dbReference>
<dbReference type="GO" id="GO:0016787">
    <property type="term" value="F:hydrolase activity"/>
    <property type="evidence" value="ECO:0007669"/>
    <property type="project" value="InterPro"/>
</dbReference>
<gene>
    <name evidence="4" type="ORF">SAMN04515674_103376</name>
</gene>
<dbReference type="InterPro" id="IPR003140">
    <property type="entry name" value="PLipase/COase/thioEstase"/>
</dbReference>
<feature type="chain" id="PRO_5011722594" evidence="2">
    <location>
        <begin position="21"/>
        <end position="266"/>
    </location>
</feature>
<evidence type="ECO:0000256" key="2">
    <source>
        <dbReference type="SAM" id="SignalP"/>
    </source>
</evidence>
<dbReference type="EMBL" id="FOXH01000003">
    <property type="protein sequence ID" value="SFP50023.1"/>
    <property type="molecule type" value="Genomic_DNA"/>
</dbReference>
<dbReference type="Pfam" id="PF02230">
    <property type="entry name" value="Abhydrolase_2"/>
    <property type="match status" value="1"/>
</dbReference>
<evidence type="ECO:0000313" key="4">
    <source>
        <dbReference type="EMBL" id="SFP50023.1"/>
    </source>
</evidence>
<evidence type="ECO:0000256" key="1">
    <source>
        <dbReference type="ARBA" id="ARBA00022729"/>
    </source>
</evidence>
<feature type="domain" description="Phospholipase/carboxylesterase/thioesterase" evidence="3">
    <location>
        <begin position="145"/>
        <end position="248"/>
    </location>
</feature>
<dbReference type="AlphaFoldDB" id="A0A1I5QUW6"/>
<dbReference type="InterPro" id="IPR050955">
    <property type="entry name" value="Plant_Biomass_Hydrol_Est"/>
</dbReference>
<name>A0A1I5QUW6_9BACT</name>
<proteinExistence type="predicted"/>
<accession>A0A1I5QUW6</accession>
<sequence length="266" mass="30765">MKKILLSFLIICYITGTISAQDLNEYQKKEYVNPEGKILPYRILYPANYDKTKKYPLILFLHGAGERGNDNEKQLTHGAKLFLKDENRNNYPCFVIIPQCPEDSYWSSVKVDRTKTPLDLQFDYSRQPTWPLVSAIDIVKNICNTESVDKTHLYIIGLSMGGMGTFEALYRYPSIFAAAVPICGGGDVEKYNKSVNKTSFRVFHGSIDQVVDVNLSRKMVEKLKELKVDVQYKEYPNVNHNSWDNVFQEPDLLSWLFSHKRKKVRF</sequence>
<protein>
    <submittedName>
        <fullName evidence="4">Phospholipase/Carboxylesterase</fullName>
    </submittedName>
</protein>
<dbReference type="SUPFAM" id="SSF53474">
    <property type="entry name" value="alpha/beta-Hydrolases"/>
    <property type="match status" value="1"/>
</dbReference>